<evidence type="ECO:0000313" key="3">
    <source>
        <dbReference type="Proteomes" id="UP000274504"/>
    </source>
</evidence>
<dbReference type="WBParaSite" id="HDID_0000412001-mRNA-1">
    <property type="protein sequence ID" value="HDID_0000412001-mRNA-1"/>
    <property type="gene ID" value="HDID_0000412001"/>
</dbReference>
<reference evidence="2 3" key="2">
    <citation type="submission" date="2018-11" db="EMBL/GenBank/DDBJ databases">
        <authorList>
            <consortium name="Pathogen Informatics"/>
        </authorList>
    </citation>
    <scope>NUCLEOTIDE SEQUENCE [LARGE SCALE GENOMIC DNA]</scope>
</reference>
<organism evidence="4">
    <name type="scientific">Hymenolepis diminuta</name>
    <name type="common">Rat tapeworm</name>
    <dbReference type="NCBI Taxonomy" id="6216"/>
    <lineage>
        <taxon>Eukaryota</taxon>
        <taxon>Metazoa</taxon>
        <taxon>Spiralia</taxon>
        <taxon>Lophotrochozoa</taxon>
        <taxon>Platyhelminthes</taxon>
        <taxon>Cestoda</taxon>
        <taxon>Eucestoda</taxon>
        <taxon>Cyclophyllidea</taxon>
        <taxon>Hymenolepididae</taxon>
        <taxon>Hymenolepis</taxon>
    </lineage>
</organism>
<dbReference type="Gene3D" id="1.20.5.170">
    <property type="match status" value="1"/>
</dbReference>
<sequence length="95" mass="11327">MELEEYYLKRLEVLREQLKEAEQRAAEAERQVSKLQNEVDRLEGSIYSLLFSFLFIYYRARFAQLPPCLLHAESRAEIAEAISKRYEQEIQRVKG</sequence>
<dbReference type="AlphaFoldDB" id="A0A0R3SGS3"/>
<dbReference type="SUPFAM" id="SSF57997">
    <property type="entry name" value="Tropomyosin"/>
    <property type="match status" value="1"/>
</dbReference>
<feature type="coiled-coil region" evidence="1">
    <location>
        <begin position="4"/>
        <end position="45"/>
    </location>
</feature>
<accession>A0A0R3SGS3</accession>
<evidence type="ECO:0000313" key="4">
    <source>
        <dbReference type="WBParaSite" id="HDID_0000412001-mRNA-1"/>
    </source>
</evidence>
<evidence type="ECO:0000256" key="1">
    <source>
        <dbReference type="SAM" id="Coils"/>
    </source>
</evidence>
<reference evidence="4" key="1">
    <citation type="submission" date="2017-02" db="UniProtKB">
        <authorList>
            <consortium name="WormBaseParasite"/>
        </authorList>
    </citation>
    <scope>IDENTIFICATION</scope>
</reference>
<protein>
    <submittedName>
        <fullName evidence="4">NFH protein</fullName>
    </submittedName>
</protein>
<dbReference type="Proteomes" id="UP000274504">
    <property type="component" value="Unassembled WGS sequence"/>
</dbReference>
<keyword evidence="1" id="KW-0175">Coiled coil</keyword>
<evidence type="ECO:0000313" key="2">
    <source>
        <dbReference type="EMBL" id="VDL44020.1"/>
    </source>
</evidence>
<name>A0A0R3SGS3_HYMDI</name>
<proteinExistence type="predicted"/>
<gene>
    <name evidence="2" type="ORF">HDID_LOCUS4118</name>
</gene>
<dbReference type="EMBL" id="UYSG01001453">
    <property type="protein sequence ID" value="VDL44020.1"/>
    <property type="molecule type" value="Genomic_DNA"/>
</dbReference>